<keyword evidence="3" id="KW-1185">Reference proteome</keyword>
<evidence type="ECO:0000256" key="1">
    <source>
        <dbReference type="SAM" id="MobiDB-lite"/>
    </source>
</evidence>
<feature type="compositionally biased region" description="Polar residues" evidence="1">
    <location>
        <begin position="1"/>
        <end position="11"/>
    </location>
</feature>
<reference evidence="2" key="1">
    <citation type="submission" date="2021-07" db="EMBL/GenBank/DDBJ databases">
        <authorList>
            <person name="Durling M."/>
        </authorList>
    </citation>
    <scope>NUCLEOTIDE SEQUENCE</scope>
</reference>
<evidence type="ECO:0000313" key="3">
    <source>
        <dbReference type="Proteomes" id="UP000696280"/>
    </source>
</evidence>
<evidence type="ECO:0000313" key="2">
    <source>
        <dbReference type="EMBL" id="CAG8955080.1"/>
    </source>
</evidence>
<proteinExistence type="predicted"/>
<feature type="region of interest" description="Disordered" evidence="1">
    <location>
        <begin position="1"/>
        <end position="27"/>
    </location>
</feature>
<gene>
    <name evidence="2" type="ORF">HYFRA_00007094</name>
</gene>
<protein>
    <submittedName>
        <fullName evidence="2">Uncharacterized protein</fullName>
    </submittedName>
</protein>
<organism evidence="2 3">
    <name type="scientific">Hymenoscyphus fraxineus</name>
    <dbReference type="NCBI Taxonomy" id="746836"/>
    <lineage>
        <taxon>Eukaryota</taxon>
        <taxon>Fungi</taxon>
        <taxon>Dikarya</taxon>
        <taxon>Ascomycota</taxon>
        <taxon>Pezizomycotina</taxon>
        <taxon>Leotiomycetes</taxon>
        <taxon>Helotiales</taxon>
        <taxon>Helotiaceae</taxon>
        <taxon>Hymenoscyphus</taxon>
    </lineage>
</organism>
<dbReference type="EMBL" id="CAJVRL010000060">
    <property type="protein sequence ID" value="CAG8955080.1"/>
    <property type="molecule type" value="Genomic_DNA"/>
</dbReference>
<dbReference type="AlphaFoldDB" id="A0A9N9KZQ8"/>
<accession>A0A9N9KZQ8</accession>
<sequence length="119" mass="13895">MKLKRPSSTPDHSPGNHHTPDFKRPLHRDRGHLRFDQKFSARCDSSGLPAEKHLSVCLTLLEHDMDYPNGFVQYTTRHQNSRRRRNALLSFHTSRRIVTRNYRQIPYCAGILVKMALVC</sequence>
<dbReference type="Proteomes" id="UP000696280">
    <property type="component" value="Unassembled WGS sequence"/>
</dbReference>
<comment type="caution">
    <text evidence="2">The sequence shown here is derived from an EMBL/GenBank/DDBJ whole genome shotgun (WGS) entry which is preliminary data.</text>
</comment>
<name>A0A9N9KZQ8_9HELO</name>